<dbReference type="Proteomes" id="UP000634522">
    <property type="component" value="Unassembled WGS sequence"/>
</dbReference>
<evidence type="ECO:0000313" key="1">
    <source>
        <dbReference type="EMBL" id="NMG01309.1"/>
    </source>
</evidence>
<accession>A0ABX1NPK1</accession>
<dbReference type="InterPro" id="IPR018490">
    <property type="entry name" value="cNMP-bd_dom_sf"/>
</dbReference>
<evidence type="ECO:0000313" key="2">
    <source>
        <dbReference type="Proteomes" id="UP000634522"/>
    </source>
</evidence>
<name>A0ABX1NPK1_9RHOO</name>
<protein>
    <submittedName>
        <fullName evidence="1">Crp/Fnr family transcriptional regulator</fullName>
    </submittedName>
</protein>
<comment type="caution">
    <text evidence="1">The sequence shown here is derived from an EMBL/GenBank/DDBJ whole genome shotgun (WGS) entry which is preliminary data.</text>
</comment>
<dbReference type="SUPFAM" id="SSF51206">
    <property type="entry name" value="cAMP-binding domain-like"/>
    <property type="match status" value="1"/>
</dbReference>
<reference evidence="1 2" key="1">
    <citation type="submission" date="2019-12" db="EMBL/GenBank/DDBJ databases">
        <title>Comparative genomics gives insights into the taxonomy of the Azoarcus-Aromatoleum group and reveals separate origins of nif in the plant-associated Azoarcus and non-plant-associated Aromatoleum sub-groups.</title>
        <authorList>
            <person name="Lafos M."/>
            <person name="Maluk M."/>
            <person name="Batista M."/>
            <person name="Junghare M."/>
            <person name="Carmona M."/>
            <person name="Faoro H."/>
            <person name="Cruz L.M."/>
            <person name="Battistoni F."/>
            <person name="De Souza E."/>
            <person name="Pedrosa F."/>
            <person name="Chen W.-M."/>
            <person name="Poole P.S."/>
            <person name="Dixon R.A."/>
            <person name="James E.K."/>
        </authorList>
    </citation>
    <scope>NUCLEOTIDE SEQUENCE [LARGE SCALE GENOMIC DNA]</scope>
    <source>
        <strain evidence="1 2">T</strain>
    </source>
</reference>
<keyword evidence="2" id="KW-1185">Reference proteome</keyword>
<feature type="non-terminal residue" evidence="1">
    <location>
        <position position="117"/>
    </location>
</feature>
<organism evidence="1 2">
    <name type="scientific">Aromatoleum toluolicum</name>
    <dbReference type="NCBI Taxonomy" id="90060"/>
    <lineage>
        <taxon>Bacteria</taxon>
        <taxon>Pseudomonadati</taxon>
        <taxon>Pseudomonadota</taxon>
        <taxon>Betaproteobacteria</taxon>
        <taxon>Rhodocyclales</taxon>
        <taxon>Rhodocyclaceae</taxon>
        <taxon>Aromatoleum</taxon>
    </lineage>
</organism>
<gene>
    <name evidence="1" type="ORF">GPA27_28505</name>
</gene>
<dbReference type="EMBL" id="WTVS01000244">
    <property type="protein sequence ID" value="NMG01309.1"/>
    <property type="molecule type" value="Genomic_DNA"/>
</dbReference>
<proteinExistence type="predicted"/>
<sequence length="117" mass="12623">MSVAEWVELESQQVLGRAGERLSHVYFPTNSMISLLSNLEGARHFEAGQIGFEGMLGASAGLGVTASAFDAVVSGAGQAWRIQLDAWRSHCLASRTLSLLTTRYLYVELSQMGTMVA</sequence>